<keyword evidence="3" id="KW-0732">Signal</keyword>
<comment type="caution">
    <text evidence="4">The sequence shown here is derived from an EMBL/GenBank/DDBJ whole genome shotgun (WGS) entry which is preliminary data.</text>
</comment>
<accession>E2NLS5</accession>
<feature type="signal peptide" evidence="3">
    <location>
        <begin position="1"/>
        <end position="20"/>
    </location>
</feature>
<keyword evidence="1" id="KW-0479">Metal-binding</keyword>
<gene>
    <name evidence="4" type="ORF">BACCELL_05269</name>
</gene>
<name>E2NLS5_9BACE</name>
<keyword evidence="2" id="KW-0325">Glycoprotein</keyword>
<evidence type="ECO:0000313" key="5">
    <source>
        <dbReference type="Proteomes" id="UP000003711"/>
    </source>
</evidence>
<dbReference type="InterPro" id="IPR052063">
    <property type="entry name" value="Polysaccharide_Lyase_1"/>
</dbReference>
<sequence length="166" mass="18196">MKRNYAFLFIILLCAVFAQAQTTPAFPGAEGFARYTTTGGRGGDVYHVTNLNDSGSGSLREGLKKGNRTIVFDVSGTISLLSTLEIKNANITIAGQTAPGDGICLKNYSVAVKADNVIIRFIRCRMGDEKKTEDDALWGRNHQNIIIDHCTMSWSTDECSSFYDNK</sequence>
<evidence type="ECO:0008006" key="6">
    <source>
        <dbReference type="Google" id="ProtNLM"/>
    </source>
</evidence>
<dbReference type="SUPFAM" id="SSF51126">
    <property type="entry name" value="Pectin lyase-like"/>
    <property type="match status" value="1"/>
</dbReference>
<reference evidence="4 5" key="1">
    <citation type="submission" date="2008-12" db="EMBL/GenBank/DDBJ databases">
        <authorList>
            <person name="Fulton L."/>
            <person name="Clifton S."/>
            <person name="Fulton B."/>
            <person name="Xu J."/>
            <person name="Minx P."/>
            <person name="Pepin K.H."/>
            <person name="Johnson M."/>
            <person name="Bhonagiri V."/>
            <person name="Nash W.E."/>
            <person name="Mardis E.R."/>
            <person name="Wilson R.K."/>
        </authorList>
    </citation>
    <scope>NUCLEOTIDE SEQUENCE [LARGE SCALE GENOMIC DNA]</scope>
    <source>
        <strain evidence="4 5">DSM 14838</strain>
    </source>
</reference>
<dbReference type="PANTHER" id="PTHR42970">
    <property type="entry name" value="PECTATE LYASE C-RELATED"/>
    <property type="match status" value="1"/>
</dbReference>
<feature type="chain" id="PRO_5003162362" description="Pectate lyase" evidence="3">
    <location>
        <begin position="21"/>
        <end position="166"/>
    </location>
</feature>
<dbReference type="EMBL" id="ACCH01000433">
    <property type="protein sequence ID" value="EEF87131.1"/>
    <property type="molecule type" value="Genomic_DNA"/>
</dbReference>
<dbReference type="PANTHER" id="PTHR42970:SF1">
    <property type="entry name" value="PECTATE LYASE C-RELATED"/>
    <property type="match status" value="1"/>
</dbReference>
<dbReference type="InterPro" id="IPR011050">
    <property type="entry name" value="Pectin_lyase_fold/virulence"/>
</dbReference>
<evidence type="ECO:0000256" key="2">
    <source>
        <dbReference type="ARBA" id="ARBA00023180"/>
    </source>
</evidence>
<evidence type="ECO:0000256" key="3">
    <source>
        <dbReference type="SAM" id="SignalP"/>
    </source>
</evidence>
<proteinExistence type="predicted"/>
<dbReference type="AlphaFoldDB" id="E2NLS5"/>
<dbReference type="Gene3D" id="2.160.20.10">
    <property type="entry name" value="Single-stranded right-handed beta-helix, Pectin lyase-like"/>
    <property type="match status" value="1"/>
</dbReference>
<evidence type="ECO:0000256" key="1">
    <source>
        <dbReference type="ARBA" id="ARBA00022723"/>
    </source>
</evidence>
<evidence type="ECO:0000313" key="4">
    <source>
        <dbReference type="EMBL" id="EEF87131.1"/>
    </source>
</evidence>
<dbReference type="GO" id="GO:0046872">
    <property type="term" value="F:metal ion binding"/>
    <property type="evidence" value="ECO:0007669"/>
    <property type="project" value="UniProtKB-KW"/>
</dbReference>
<protein>
    <recommendedName>
        <fullName evidence="6">Pectate lyase</fullName>
    </recommendedName>
</protein>
<reference evidence="4 5" key="2">
    <citation type="submission" date="2009-01" db="EMBL/GenBank/DDBJ databases">
        <title>Draft genome sequence of Bacteroides cellulosilyticus (DSM 14838).</title>
        <authorList>
            <person name="Sudarsanam P."/>
            <person name="Ley R."/>
            <person name="Guruge J."/>
            <person name="Turnbaugh P.J."/>
            <person name="Mahowald M."/>
            <person name="Liep D."/>
            <person name="Gordon J."/>
        </authorList>
    </citation>
    <scope>NUCLEOTIDE SEQUENCE [LARGE SCALE GENOMIC DNA]</scope>
    <source>
        <strain evidence="4 5">DSM 14838</strain>
    </source>
</reference>
<organism evidence="4 5">
    <name type="scientific">Bacteroides cellulosilyticus DSM 14838</name>
    <dbReference type="NCBI Taxonomy" id="537012"/>
    <lineage>
        <taxon>Bacteria</taxon>
        <taxon>Pseudomonadati</taxon>
        <taxon>Bacteroidota</taxon>
        <taxon>Bacteroidia</taxon>
        <taxon>Bacteroidales</taxon>
        <taxon>Bacteroidaceae</taxon>
        <taxon>Bacteroides</taxon>
    </lineage>
</organism>
<dbReference type="InterPro" id="IPR012334">
    <property type="entry name" value="Pectin_lyas_fold"/>
</dbReference>
<dbReference type="Proteomes" id="UP000003711">
    <property type="component" value="Unassembled WGS sequence"/>
</dbReference>
<dbReference type="HOGENOM" id="CLU_1599380_0_0_10"/>